<dbReference type="Pfam" id="PF00183">
    <property type="entry name" value="HSP90"/>
    <property type="match status" value="1"/>
</dbReference>
<sequence length="193" mass="23033">MPAMKNEDLLNKKTKNIRLYVKRVFILDDFDVELFPRYLSFVKGVVDSNDLPPNVSREILQESRIVRIMRKRLVRKAFDMILGISFSENKDDYDKFWDNFGKFLKLGCIEDHENHKRIAPLLRFFSSQSEDELISLDEYVESMKQEQKDIYYIAADRLTSAKNASFLEKITQKDFKVNPILNEFHYWKNLFVE</sequence>
<proteinExistence type="inferred from homology"/>
<gene>
    <name evidence="3" type="primary">HSP83A</name>
    <name evidence="3" type="ORF">KSP40_PGU013210</name>
</gene>
<evidence type="ECO:0000313" key="4">
    <source>
        <dbReference type="Proteomes" id="UP001412067"/>
    </source>
</evidence>
<dbReference type="Proteomes" id="UP001412067">
    <property type="component" value="Unassembled WGS sequence"/>
</dbReference>
<evidence type="ECO:0000313" key="3">
    <source>
        <dbReference type="EMBL" id="KAK8965856.1"/>
    </source>
</evidence>
<comment type="similarity">
    <text evidence="1">Belongs to the heat shock protein 90 family.</text>
</comment>
<organism evidence="3 4">
    <name type="scientific">Platanthera guangdongensis</name>
    <dbReference type="NCBI Taxonomy" id="2320717"/>
    <lineage>
        <taxon>Eukaryota</taxon>
        <taxon>Viridiplantae</taxon>
        <taxon>Streptophyta</taxon>
        <taxon>Embryophyta</taxon>
        <taxon>Tracheophyta</taxon>
        <taxon>Spermatophyta</taxon>
        <taxon>Magnoliopsida</taxon>
        <taxon>Liliopsida</taxon>
        <taxon>Asparagales</taxon>
        <taxon>Orchidaceae</taxon>
        <taxon>Orchidoideae</taxon>
        <taxon>Orchideae</taxon>
        <taxon>Orchidinae</taxon>
        <taxon>Platanthera</taxon>
    </lineage>
</organism>
<dbReference type="SUPFAM" id="SSF54211">
    <property type="entry name" value="Ribosomal protein S5 domain 2-like"/>
    <property type="match status" value="1"/>
</dbReference>
<accession>A0ABR2MQU8</accession>
<comment type="caution">
    <text evidence="3">The sequence shown here is derived from an EMBL/GenBank/DDBJ whole genome shotgun (WGS) entry which is preliminary data.</text>
</comment>
<dbReference type="Gene3D" id="3.40.50.11260">
    <property type="match status" value="1"/>
</dbReference>
<evidence type="ECO:0000256" key="1">
    <source>
        <dbReference type="ARBA" id="ARBA00008239"/>
    </source>
</evidence>
<dbReference type="InterPro" id="IPR020568">
    <property type="entry name" value="Ribosomal_Su5_D2-typ_SF"/>
</dbReference>
<keyword evidence="4" id="KW-1185">Reference proteome</keyword>
<dbReference type="PANTHER" id="PTHR11528">
    <property type="entry name" value="HEAT SHOCK PROTEIN 90 FAMILY MEMBER"/>
    <property type="match status" value="1"/>
</dbReference>
<dbReference type="Gene3D" id="3.30.230.80">
    <property type="match status" value="1"/>
</dbReference>
<name>A0ABR2MQU8_9ASPA</name>
<protein>
    <submittedName>
        <fullName evidence="3">Heat shock protein 83</fullName>
    </submittedName>
</protein>
<dbReference type="EMBL" id="JBBWWR010000005">
    <property type="protein sequence ID" value="KAK8965856.1"/>
    <property type="molecule type" value="Genomic_DNA"/>
</dbReference>
<keyword evidence="2" id="KW-0143">Chaperone</keyword>
<evidence type="ECO:0000256" key="2">
    <source>
        <dbReference type="ARBA" id="ARBA00023186"/>
    </source>
</evidence>
<reference evidence="3 4" key="1">
    <citation type="journal article" date="2022" name="Nat. Plants">
        <title>Genomes of leafy and leafless Platanthera orchids illuminate the evolution of mycoheterotrophy.</title>
        <authorList>
            <person name="Li M.H."/>
            <person name="Liu K.W."/>
            <person name="Li Z."/>
            <person name="Lu H.C."/>
            <person name="Ye Q.L."/>
            <person name="Zhang D."/>
            <person name="Wang J.Y."/>
            <person name="Li Y.F."/>
            <person name="Zhong Z.M."/>
            <person name="Liu X."/>
            <person name="Yu X."/>
            <person name="Liu D.K."/>
            <person name="Tu X.D."/>
            <person name="Liu B."/>
            <person name="Hao Y."/>
            <person name="Liao X.Y."/>
            <person name="Jiang Y.T."/>
            <person name="Sun W.H."/>
            <person name="Chen J."/>
            <person name="Chen Y.Q."/>
            <person name="Ai Y."/>
            <person name="Zhai J.W."/>
            <person name="Wu S.S."/>
            <person name="Zhou Z."/>
            <person name="Hsiao Y.Y."/>
            <person name="Wu W.L."/>
            <person name="Chen Y.Y."/>
            <person name="Lin Y.F."/>
            <person name="Hsu J.L."/>
            <person name="Li C.Y."/>
            <person name="Wang Z.W."/>
            <person name="Zhao X."/>
            <person name="Zhong W.Y."/>
            <person name="Ma X.K."/>
            <person name="Ma L."/>
            <person name="Huang J."/>
            <person name="Chen G.Z."/>
            <person name="Huang M.Z."/>
            <person name="Huang L."/>
            <person name="Peng D.H."/>
            <person name="Luo Y.B."/>
            <person name="Zou S.Q."/>
            <person name="Chen S.P."/>
            <person name="Lan S."/>
            <person name="Tsai W.C."/>
            <person name="Van de Peer Y."/>
            <person name="Liu Z.J."/>
        </authorList>
    </citation>
    <scope>NUCLEOTIDE SEQUENCE [LARGE SCALE GENOMIC DNA]</scope>
    <source>
        <strain evidence="3">Lor288</strain>
    </source>
</reference>
<dbReference type="InterPro" id="IPR001404">
    <property type="entry name" value="Hsp90_fam"/>
</dbReference>
<keyword evidence="3" id="KW-0346">Stress response</keyword>